<evidence type="ECO:0008006" key="4">
    <source>
        <dbReference type="Google" id="ProtNLM"/>
    </source>
</evidence>
<evidence type="ECO:0000256" key="1">
    <source>
        <dbReference type="SAM" id="MobiDB-lite"/>
    </source>
</evidence>
<keyword evidence="3" id="KW-1185">Reference proteome</keyword>
<accession>A0A0W1SNS8</accession>
<name>A0A0W1SNS8_9EURY</name>
<dbReference type="OrthoDB" id="214412at2157"/>
<gene>
    <name evidence="2" type="ORF">AUR66_12760</name>
</gene>
<evidence type="ECO:0000313" key="2">
    <source>
        <dbReference type="EMBL" id="KTG27952.1"/>
    </source>
</evidence>
<dbReference type="PROSITE" id="PS51257">
    <property type="entry name" value="PROKAR_LIPOPROTEIN"/>
    <property type="match status" value="1"/>
</dbReference>
<proteinExistence type="predicted"/>
<comment type="caution">
    <text evidence="2">The sequence shown here is derived from an EMBL/GenBank/DDBJ whole genome shotgun (WGS) entry which is preliminary data.</text>
</comment>
<dbReference type="AlphaFoldDB" id="A0A0W1SNS8"/>
<dbReference type="Proteomes" id="UP000053157">
    <property type="component" value="Unassembled WGS sequence"/>
</dbReference>
<dbReference type="EMBL" id="LOPV01000150">
    <property type="protein sequence ID" value="KTG27952.1"/>
    <property type="molecule type" value="Genomic_DNA"/>
</dbReference>
<sequence length="246" mass="26206">MHSMWKTLLVALLVLVAGCSGGVGGDGTTATQTTTADTADGDAANADTSDGGETGDSSTDDSASSMAFDFNQTWDEQFREGQYYRYEITSPNVDGTATYEWEVLDATDDEVTIRTKVVTEDSTSEQTVTAARDELYSELSGSPSGSIATVGFNSPYYSGVEGETLEVGDSWEASGANGDVSFAVESTSSYAGLDCANFVVRTNGSVFWESCVTPESPLPGYMAFYEEEGDDEPVFEMTLVEYRPGN</sequence>
<protein>
    <recommendedName>
        <fullName evidence="4">Lipoprotein</fullName>
    </recommendedName>
</protein>
<evidence type="ECO:0000313" key="3">
    <source>
        <dbReference type="Proteomes" id="UP000053157"/>
    </source>
</evidence>
<organism evidence="2 3">
    <name type="scientific">Haloferax profundi</name>
    <dbReference type="NCBI Taxonomy" id="1544718"/>
    <lineage>
        <taxon>Archaea</taxon>
        <taxon>Methanobacteriati</taxon>
        <taxon>Methanobacteriota</taxon>
        <taxon>Stenosarchaea group</taxon>
        <taxon>Halobacteria</taxon>
        <taxon>Halobacteriales</taxon>
        <taxon>Haloferacaceae</taxon>
        <taxon>Haloferax</taxon>
    </lineage>
</organism>
<dbReference type="RefSeq" id="WP_058571896.1">
    <property type="nucleotide sequence ID" value="NZ_LOPV01000150.1"/>
</dbReference>
<reference evidence="2 3" key="1">
    <citation type="submission" date="2015-12" db="EMBL/GenBank/DDBJ databases">
        <title>Haloferax profundi sp. nov. isolated from the Discovery deep brine-seawater interface in the Red Sea.</title>
        <authorList>
            <person name="Zhang G."/>
            <person name="Stingl U."/>
            <person name="Rashid M."/>
        </authorList>
    </citation>
    <scope>NUCLEOTIDE SEQUENCE [LARGE SCALE GENOMIC DNA]</scope>
    <source>
        <strain evidence="2 3">SB29</strain>
    </source>
</reference>
<feature type="region of interest" description="Disordered" evidence="1">
    <location>
        <begin position="31"/>
        <end position="65"/>
    </location>
</feature>